<feature type="domain" description="HTH cro/C1-type" evidence="5">
    <location>
        <begin position="6"/>
        <end position="50"/>
    </location>
</feature>
<dbReference type="Gene3D" id="1.10.260.40">
    <property type="entry name" value="lambda repressor-like DNA-binding domains"/>
    <property type="match status" value="1"/>
</dbReference>
<dbReference type="EMBL" id="WHOD01000054">
    <property type="protein sequence ID" value="NOU94133.1"/>
    <property type="molecule type" value="Genomic_DNA"/>
</dbReference>
<dbReference type="Pfam" id="PF13377">
    <property type="entry name" value="Peripla_BP_3"/>
    <property type="match status" value="1"/>
</dbReference>
<name>A0A972K1R0_9BACL</name>
<dbReference type="InterPro" id="IPR046335">
    <property type="entry name" value="LacI/GalR-like_sensor"/>
</dbReference>
<keyword evidence="2 6" id="KW-0238">DNA-binding</keyword>
<dbReference type="SUPFAM" id="SSF47413">
    <property type="entry name" value="lambda repressor-like DNA-binding domains"/>
    <property type="match status" value="1"/>
</dbReference>
<evidence type="ECO:0000256" key="1">
    <source>
        <dbReference type="ARBA" id="ARBA00023015"/>
    </source>
</evidence>
<dbReference type="InterPro" id="IPR001387">
    <property type="entry name" value="Cro/C1-type_HTH"/>
</dbReference>
<dbReference type="SUPFAM" id="SSF53822">
    <property type="entry name" value="Periplasmic binding protein-like I"/>
    <property type="match status" value="1"/>
</dbReference>
<gene>
    <name evidence="6" type="ORF">GC093_13040</name>
</gene>
<evidence type="ECO:0000256" key="3">
    <source>
        <dbReference type="ARBA" id="ARBA00023163"/>
    </source>
</evidence>
<dbReference type="Gene3D" id="3.40.50.2300">
    <property type="match status" value="2"/>
</dbReference>
<proteinExistence type="predicted"/>
<protein>
    <submittedName>
        <fullName evidence="6">LacI family DNA-binding transcriptional regulator</fullName>
    </submittedName>
</protein>
<dbReference type="Pfam" id="PF00356">
    <property type="entry name" value="LacI"/>
    <property type="match status" value="1"/>
</dbReference>
<comment type="caution">
    <text evidence="6">The sequence shown here is derived from an EMBL/GenBank/DDBJ whole genome shotgun (WGS) entry which is preliminary data.</text>
</comment>
<evidence type="ECO:0000313" key="6">
    <source>
        <dbReference type="EMBL" id="NOU94133.1"/>
    </source>
</evidence>
<dbReference type="GO" id="GO:0003700">
    <property type="term" value="F:DNA-binding transcription factor activity"/>
    <property type="evidence" value="ECO:0007669"/>
    <property type="project" value="TreeGrafter"/>
</dbReference>
<evidence type="ECO:0000259" key="4">
    <source>
        <dbReference type="PROSITE" id="PS50932"/>
    </source>
</evidence>
<dbReference type="InterPro" id="IPR000843">
    <property type="entry name" value="HTH_LacI"/>
</dbReference>
<reference evidence="6" key="1">
    <citation type="submission" date="2019-10" db="EMBL/GenBank/DDBJ databases">
        <title>Description of Paenibacillus glebae sp. nov.</title>
        <authorList>
            <person name="Carlier A."/>
            <person name="Qi S."/>
        </authorList>
    </citation>
    <scope>NUCLEOTIDE SEQUENCE</scope>
    <source>
        <strain evidence="6">LMG 31456</strain>
    </source>
</reference>
<accession>A0A972K1R0</accession>
<keyword evidence="1" id="KW-0805">Transcription regulation</keyword>
<keyword evidence="3" id="KW-0804">Transcription</keyword>
<dbReference type="CDD" id="cd06267">
    <property type="entry name" value="PBP1_LacI_sugar_binding-like"/>
    <property type="match status" value="1"/>
</dbReference>
<dbReference type="PANTHER" id="PTHR30146">
    <property type="entry name" value="LACI-RELATED TRANSCRIPTIONAL REPRESSOR"/>
    <property type="match status" value="1"/>
</dbReference>
<dbReference type="AlphaFoldDB" id="A0A972K1R0"/>
<evidence type="ECO:0000313" key="7">
    <source>
        <dbReference type="Proteomes" id="UP000641588"/>
    </source>
</evidence>
<dbReference type="Proteomes" id="UP000641588">
    <property type="component" value="Unassembled WGS sequence"/>
</dbReference>
<dbReference type="PROSITE" id="PS50943">
    <property type="entry name" value="HTH_CROC1"/>
    <property type="match status" value="1"/>
</dbReference>
<keyword evidence="7" id="KW-1185">Reference proteome</keyword>
<organism evidence="6 7">
    <name type="scientific">Paenibacillus foliorum</name>
    <dbReference type="NCBI Taxonomy" id="2654974"/>
    <lineage>
        <taxon>Bacteria</taxon>
        <taxon>Bacillati</taxon>
        <taxon>Bacillota</taxon>
        <taxon>Bacilli</taxon>
        <taxon>Bacillales</taxon>
        <taxon>Paenibacillaceae</taxon>
        <taxon>Paenibacillus</taxon>
    </lineage>
</organism>
<dbReference type="InterPro" id="IPR010982">
    <property type="entry name" value="Lambda_DNA-bd_dom_sf"/>
</dbReference>
<dbReference type="SMART" id="SM00354">
    <property type="entry name" value="HTH_LACI"/>
    <property type="match status" value="1"/>
</dbReference>
<dbReference type="PROSITE" id="PS50932">
    <property type="entry name" value="HTH_LACI_2"/>
    <property type="match status" value="1"/>
</dbReference>
<dbReference type="GO" id="GO:0000976">
    <property type="term" value="F:transcription cis-regulatory region binding"/>
    <property type="evidence" value="ECO:0007669"/>
    <property type="project" value="TreeGrafter"/>
</dbReference>
<evidence type="ECO:0000256" key="2">
    <source>
        <dbReference type="ARBA" id="ARBA00023125"/>
    </source>
</evidence>
<dbReference type="PRINTS" id="PR00036">
    <property type="entry name" value="HTHLACI"/>
</dbReference>
<dbReference type="InterPro" id="IPR028082">
    <property type="entry name" value="Peripla_BP_I"/>
</dbReference>
<evidence type="ECO:0000259" key="5">
    <source>
        <dbReference type="PROSITE" id="PS50943"/>
    </source>
</evidence>
<sequence length="335" mass="37008">MVSSHDVAKLAGVSQSTVSRVLNGSSLVKSATVEKVERAMKELQFRPNLVARSLVKNKTNTIALISEHLNNPFYVETTTKIVNIAAEKGYNVSVYFHHIGDDASLYHSVLSHRVDGIVMSSILIDDPIYSELEDLGIPVVTFNRKHREGGNFIELNNGKASGIAVDHLVSLDHQRIAYIGGSQYASTFFGRQEGYLEAMSRHSLEVLNEWVKITDAKEDAIKEALDDLVNLQDMERPTAIVAATDAIALECLDHLLQLGIRVPDQMSLCGIDNIKISAHNAIQLTTVGGQSQISMGELAIERLIEMIEQEESRQTPKQYTLEPVLIKRKTTSSLT</sequence>
<dbReference type="PANTHER" id="PTHR30146:SF109">
    <property type="entry name" value="HTH-TYPE TRANSCRIPTIONAL REGULATOR GALS"/>
    <property type="match status" value="1"/>
</dbReference>
<dbReference type="RefSeq" id="WP_171652339.1">
    <property type="nucleotide sequence ID" value="NZ_WHOD01000054.1"/>
</dbReference>
<feature type="domain" description="HTH lacI-type" evidence="4">
    <location>
        <begin position="2"/>
        <end position="56"/>
    </location>
</feature>
<dbReference type="CDD" id="cd01392">
    <property type="entry name" value="HTH_LacI"/>
    <property type="match status" value="1"/>
</dbReference>